<evidence type="ECO:0000313" key="3">
    <source>
        <dbReference type="EMBL" id="PIV01523.1"/>
    </source>
</evidence>
<dbReference type="InterPro" id="IPR035205">
    <property type="entry name" value="DUF5320"/>
</dbReference>
<feature type="compositionally biased region" description="Gly residues" evidence="2">
    <location>
        <begin position="10"/>
        <end position="21"/>
    </location>
</feature>
<sequence length="83" mass="9367">MPGFDKTGPQGQGPMSGRGFGPCGLGLGWRRRFGAGRGMGRYFNWGWPQSEEDQKKALAEYKKALEEELEDIKKEEEDLDKTE</sequence>
<name>A0A2M7BEJ8_9BACT</name>
<dbReference type="Pfam" id="PF17253">
    <property type="entry name" value="DUF5320"/>
    <property type="match status" value="1"/>
</dbReference>
<reference evidence="4" key="1">
    <citation type="submission" date="2017-09" db="EMBL/GenBank/DDBJ databases">
        <title>Depth-based differentiation of microbial function through sediment-hosted aquifers and enrichment of novel symbionts in the deep terrestrial subsurface.</title>
        <authorList>
            <person name="Probst A.J."/>
            <person name="Ladd B."/>
            <person name="Jarett J.K."/>
            <person name="Geller-Mcgrath D.E."/>
            <person name="Sieber C.M.K."/>
            <person name="Emerson J.B."/>
            <person name="Anantharaman K."/>
            <person name="Thomas B.C."/>
            <person name="Malmstrom R."/>
            <person name="Stieglmeier M."/>
            <person name="Klingl A."/>
            <person name="Woyke T."/>
            <person name="Ryan C.M."/>
            <person name="Banfield J.F."/>
        </authorList>
    </citation>
    <scope>NUCLEOTIDE SEQUENCE [LARGE SCALE GENOMIC DNA]</scope>
</reference>
<dbReference type="EMBL" id="PEVD01000023">
    <property type="protein sequence ID" value="PIV01523.1"/>
    <property type="molecule type" value="Genomic_DNA"/>
</dbReference>
<evidence type="ECO:0000313" key="4">
    <source>
        <dbReference type="Proteomes" id="UP000230399"/>
    </source>
</evidence>
<feature type="region of interest" description="Disordered" evidence="2">
    <location>
        <begin position="1"/>
        <end position="21"/>
    </location>
</feature>
<evidence type="ECO:0000256" key="1">
    <source>
        <dbReference type="SAM" id="Coils"/>
    </source>
</evidence>
<evidence type="ECO:0000256" key="2">
    <source>
        <dbReference type="SAM" id="MobiDB-lite"/>
    </source>
</evidence>
<feature type="coiled-coil region" evidence="1">
    <location>
        <begin position="51"/>
        <end position="82"/>
    </location>
</feature>
<dbReference type="Proteomes" id="UP000230399">
    <property type="component" value="Unassembled WGS sequence"/>
</dbReference>
<comment type="caution">
    <text evidence="3">The sequence shown here is derived from an EMBL/GenBank/DDBJ whole genome shotgun (WGS) entry which is preliminary data.</text>
</comment>
<dbReference type="AlphaFoldDB" id="A0A2M7BEJ8"/>
<proteinExistence type="predicted"/>
<keyword evidence="1" id="KW-0175">Coiled coil</keyword>
<accession>A0A2M7BEJ8</accession>
<protein>
    <submittedName>
        <fullName evidence="3">Cytoplasmic protein</fullName>
    </submittedName>
</protein>
<organism evidence="3 4">
    <name type="scientific">Candidatus Shapirobacteria bacterium CG03_land_8_20_14_0_80_40_19</name>
    <dbReference type="NCBI Taxonomy" id="1974880"/>
    <lineage>
        <taxon>Bacteria</taxon>
        <taxon>Candidatus Shapironibacteriota</taxon>
    </lineage>
</organism>
<gene>
    <name evidence="3" type="ORF">COS55_01635</name>
</gene>